<keyword evidence="3" id="KW-1185">Reference proteome</keyword>
<gene>
    <name evidence="2" type="ORF">24149LASTA_00039</name>
</gene>
<name>A0A6H0X3E1_9CAUD</name>
<dbReference type="Proteomes" id="UP000502929">
    <property type="component" value="Segment"/>
</dbReference>
<evidence type="ECO:0000313" key="3">
    <source>
        <dbReference type="Proteomes" id="UP000502929"/>
    </source>
</evidence>
<reference evidence="2 3" key="1">
    <citation type="submission" date="2020-03" db="EMBL/GenBank/DDBJ databases">
        <authorList>
            <person name="Kojic M."/>
            <person name="Vukotic G."/>
        </authorList>
    </citation>
    <scope>NUCLEOTIDE SEQUENCE [LARGE SCALE GENOMIC DNA]</scope>
</reference>
<keyword evidence="1" id="KW-0472">Membrane</keyword>
<proteinExistence type="predicted"/>
<protein>
    <submittedName>
        <fullName evidence="2">Uncharacterized protein</fullName>
    </submittedName>
</protein>
<keyword evidence="1" id="KW-0812">Transmembrane</keyword>
<dbReference type="EMBL" id="MT251347">
    <property type="protein sequence ID" value="QIW86666.1"/>
    <property type="molecule type" value="Genomic_DNA"/>
</dbReference>
<sequence>MSLMYGLILGWLFYQNCHADTMIKKCAVFIITASISLIFGGLAARG</sequence>
<accession>A0A6H0X3E1</accession>
<organism evidence="2 3">
    <name type="scientific">Klebsiella phage LASTA</name>
    <dbReference type="NCBI Taxonomy" id="2723758"/>
    <lineage>
        <taxon>Viruses</taxon>
        <taxon>Duplodnaviria</taxon>
        <taxon>Heunggongvirae</taxon>
        <taxon>Uroviricota</taxon>
        <taxon>Caudoviricetes</taxon>
        <taxon>Lastavirus</taxon>
        <taxon>Lastavirus lasta</taxon>
    </lineage>
</organism>
<evidence type="ECO:0000256" key="1">
    <source>
        <dbReference type="SAM" id="Phobius"/>
    </source>
</evidence>
<feature type="transmembrane region" description="Helical" evidence="1">
    <location>
        <begin position="29"/>
        <end position="45"/>
    </location>
</feature>
<keyword evidence="1" id="KW-1133">Transmembrane helix</keyword>
<evidence type="ECO:0000313" key="2">
    <source>
        <dbReference type="EMBL" id="QIW86666.1"/>
    </source>
</evidence>